<reference evidence="5 6" key="4">
    <citation type="journal article" date="2010" name="Environ. Microbiol.">
        <title>The bacterial genus Collimonas: mycophagy, weathering and other adaptive solutions to life in oligotrophic soil environments.</title>
        <authorList>
            <person name="Leveau J.H."/>
            <person name="Uroz S."/>
            <person name="de Boer W."/>
        </authorList>
    </citation>
    <scope>NUCLEOTIDE SEQUENCE [LARGE SCALE GENOMIC DNA]</scope>
    <source>
        <strain evidence="5 6">Ter331</strain>
    </source>
</reference>
<keyword evidence="2" id="KW-0680">Restriction system</keyword>
<organism evidence="5 6">
    <name type="scientific">Collimonas fungivorans (strain Ter331)</name>
    <dbReference type="NCBI Taxonomy" id="1005048"/>
    <lineage>
        <taxon>Bacteria</taxon>
        <taxon>Pseudomonadati</taxon>
        <taxon>Pseudomonadota</taxon>
        <taxon>Betaproteobacteria</taxon>
        <taxon>Burkholderiales</taxon>
        <taxon>Oxalobacteraceae</taxon>
        <taxon>Collimonas</taxon>
    </lineage>
</organism>
<dbReference type="PANTHER" id="PTHR30408">
    <property type="entry name" value="TYPE-1 RESTRICTION ENZYME ECOKI SPECIFICITY PROTEIN"/>
    <property type="match status" value="1"/>
</dbReference>
<keyword evidence="6" id="KW-1185">Reference proteome</keyword>
<evidence type="ECO:0000313" key="5">
    <source>
        <dbReference type="EMBL" id="AEK59845.1"/>
    </source>
</evidence>
<proteinExistence type="inferred from homology"/>
<dbReference type="Proteomes" id="UP000008392">
    <property type="component" value="Chromosome"/>
</dbReference>
<gene>
    <name evidence="5" type="primary">hsdA</name>
    <name evidence="5" type="ordered locus">CFU_0006</name>
</gene>
<dbReference type="InterPro" id="IPR000055">
    <property type="entry name" value="Restrct_endonuc_typeI_TRD"/>
</dbReference>
<dbReference type="CDD" id="cd17243">
    <property type="entry name" value="RMtype1_S_AchA6I-TRD2-CR2_like"/>
    <property type="match status" value="1"/>
</dbReference>
<dbReference type="RefSeq" id="WP_014004000.1">
    <property type="nucleotide sequence ID" value="NC_015856.1"/>
</dbReference>
<comment type="similarity">
    <text evidence="1">Belongs to the type-I restriction system S methylase family.</text>
</comment>
<dbReference type="SUPFAM" id="SSF116734">
    <property type="entry name" value="DNA methylase specificity domain"/>
    <property type="match status" value="2"/>
</dbReference>
<dbReference type="GO" id="GO:0009035">
    <property type="term" value="F:type I site-specific deoxyribonuclease activity"/>
    <property type="evidence" value="ECO:0007669"/>
    <property type="project" value="UniProtKB-EC"/>
</dbReference>
<reference evidence="6" key="6">
    <citation type="submission" date="2011-05" db="EMBL/GenBank/DDBJ databases">
        <title>Complete sequence of Collimonas fungivorans Ter331.</title>
        <authorList>
            <person name="Leveau J.H."/>
        </authorList>
    </citation>
    <scope>NUCLEOTIDE SEQUENCE [LARGE SCALE GENOMIC DNA]</scope>
    <source>
        <strain evidence="6">Ter331</strain>
    </source>
</reference>
<sequence>MSNAINTRKSFSGKASPLHKLCFSITDCHHSTPRWCDDGKIVVRNFNIKNGKLDLSCPSYTDEKTFKERISRAKPEAGDLIITREAPMGELCVIPAGIECCLGQRMVLIKPDPKKIGSRYLLYAMLSEFVQGQINRSDKTGSIVSNLRIPLLKELEIPLIDGSEEIAAVLSTIDAKIDCNNRISAELEAMAKTLFDYWFVQFNFPDANGKPYKSSGGKMVHNAILKREIPKGWADSSIQAIADLLGGGTPTKKKSEYWGGDIPFFTPTDADGTIFKFSTADYITDDGLKGSSTKLFGKNTVFITARGSVGRLVLAGVDMAMNQSCYALRAKPGVSHVFLFYLAKELIHHLHVKSSGSVFNSIVSNDIELTNLAIPKGEVITKFAAVVEPMFEKIGNNTKENQHLATLRDWLLPMLMNGQVTTA</sequence>
<feature type="domain" description="Type I restriction modification DNA specificity" evidence="4">
    <location>
        <begin position="230"/>
        <end position="403"/>
    </location>
</feature>
<dbReference type="EMBL" id="CP002745">
    <property type="protein sequence ID" value="AEK59845.1"/>
    <property type="molecule type" value="Genomic_DNA"/>
</dbReference>
<evidence type="ECO:0000256" key="1">
    <source>
        <dbReference type="ARBA" id="ARBA00010923"/>
    </source>
</evidence>
<protein>
    <submittedName>
        <fullName evidence="5">Restriction modification system DNA specificity domain protein</fullName>
        <ecNumber evidence="5">3.1.21.3</ecNumber>
    </submittedName>
</protein>
<dbReference type="EC" id="3.1.21.3" evidence="5"/>
<keyword evidence="5" id="KW-0378">Hydrolase</keyword>
<dbReference type="eggNOG" id="COG0732">
    <property type="taxonomic scope" value="Bacteria"/>
</dbReference>
<dbReference type="GO" id="GO:0009307">
    <property type="term" value="P:DNA restriction-modification system"/>
    <property type="evidence" value="ECO:0007669"/>
    <property type="project" value="UniProtKB-KW"/>
</dbReference>
<feature type="domain" description="Type I restriction modification DNA specificity" evidence="4">
    <location>
        <begin position="38"/>
        <end position="189"/>
    </location>
</feature>
<evidence type="ECO:0000313" key="6">
    <source>
        <dbReference type="Proteomes" id="UP000008392"/>
    </source>
</evidence>
<dbReference type="REBASE" id="38178">
    <property type="entry name" value="S.Cfu331ORF5P"/>
</dbReference>
<dbReference type="PANTHER" id="PTHR30408:SF12">
    <property type="entry name" value="TYPE I RESTRICTION ENZYME MJAVIII SPECIFICITY SUBUNIT"/>
    <property type="match status" value="1"/>
</dbReference>
<dbReference type="STRING" id="1005048.CFU_0006"/>
<keyword evidence="3" id="KW-0238">DNA-binding</keyword>
<dbReference type="InterPro" id="IPR052021">
    <property type="entry name" value="Type-I_RS_S_subunit"/>
</dbReference>
<reference evidence="5 6" key="3">
    <citation type="journal article" date="2008" name="FEMS Microbiol. Ecol.">
        <title>Identification and characterization of genes underlying chitinolysis in Collimonas fungivorans Ter331.</title>
        <authorList>
            <person name="Fritsche K."/>
            <person name="de Boer W."/>
            <person name="Gerards S."/>
            <person name="van den Berg M."/>
            <person name="van Veen J.A."/>
            <person name="Leveau J.H."/>
        </authorList>
    </citation>
    <scope>NUCLEOTIDE SEQUENCE [LARGE SCALE GENOMIC DNA]</scope>
    <source>
        <strain evidence="5 6">Ter331</strain>
    </source>
</reference>
<dbReference type="KEGG" id="cfu:CFU_0006"/>
<dbReference type="GO" id="GO:0003677">
    <property type="term" value="F:DNA binding"/>
    <property type="evidence" value="ECO:0007669"/>
    <property type="project" value="UniProtKB-KW"/>
</dbReference>
<reference evidence="5 6" key="5">
    <citation type="journal article" date="2011" name="ISME J.">
        <title>Dual transcriptional profiling of a bacterial/fungal confrontation: Collimonas fungivorans versus Aspergillus niger.</title>
        <authorList>
            <person name="Mela F."/>
            <person name="Fritsche K."/>
            <person name="de Boer W."/>
            <person name="van Veen J.A."/>
            <person name="de Graaff L.H."/>
            <person name="van den Berg M."/>
            <person name="Leveau J.H."/>
        </authorList>
    </citation>
    <scope>NUCLEOTIDE SEQUENCE [LARGE SCALE GENOMIC DNA]</scope>
    <source>
        <strain evidence="5 6">Ter331</strain>
    </source>
</reference>
<dbReference type="HOGENOM" id="CLU_021095_2_1_4"/>
<evidence type="ECO:0000259" key="4">
    <source>
        <dbReference type="Pfam" id="PF01420"/>
    </source>
</evidence>
<dbReference type="InterPro" id="IPR044946">
    <property type="entry name" value="Restrct_endonuc_typeI_TRD_sf"/>
</dbReference>
<evidence type="ECO:0000256" key="2">
    <source>
        <dbReference type="ARBA" id="ARBA00022747"/>
    </source>
</evidence>
<accession>G0A7T4</accession>
<evidence type="ECO:0000256" key="3">
    <source>
        <dbReference type="ARBA" id="ARBA00023125"/>
    </source>
</evidence>
<dbReference type="Pfam" id="PF01420">
    <property type="entry name" value="Methylase_S"/>
    <property type="match status" value="2"/>
</dbReference>
<dbReference type="CDD" id="cd17246">
    <property type="entry name" value="RMtype1_S_SonII-TRD2-CR2_like"/>
    <property type="match status" value="1"/>
</dbReference>
<reference evidence="5 6" key="1">
    <citation type="journal article" date="2004" name="Environ. Microbiol.">
        <title>Phylogeny-function analysis of (meta)genomic libraries: screening for expression of ribosomal RNA genes by large-insert library fluorescent in situ hybridization (LIL-FISH).</title>
        <authorList>
            <person name="Leveau J.H."/>
            <person name="Gerards S."/>
            <person name="de Boer W."/>
            <person name="van Veen J.A."/>
        </authorList>
    </citation>
    <scope>NUCLEOTIDE SEQUENCE [LARGE SCALE GENOMIC DNA]</scope>
    <source>
        <strain evidence="5 6">Ter331</strain>
    </source>
</reference>
<dbReference type="AlphaFoldDB" id="G0A7T4"/>
<name>G0A7T4_COLFT</name>
<reference evidence="5 6" key="2">
    <citation type="journal article" date="2006" name="J. Microbiol. Methods">
        <title>Genomic flank-sequencing of plasposon insertion sites for rapid identification of functional genes.</title>
        <authorList>
            <person name="Leveau J.H."/>
            <person name="Gerards S."/>
            <person name="Fritsche K."/>
            <person name="Zondag G."/>
            <person name="van Veen J.A."/>
        </authorList>
    </citation>
    <scope>NUCLEOTIDE SEQUENCE [LARGE SCALE GENOMIC DNA]</scope>
    <source>
        <strain evidence="5 6">Ter331</strain>
    </source>
</reference>
<dbReference type="Gene3D" id="3.90.220.20">
    <property type="entry name" value="DNA methylase specificity domains"/>
    <property type="match status" value="2"/>
</dbReference>